<keyword evidence="2" id="KW-1133">Transmembrane helix</keyword>
<dbReference type="EMBL" id="HBIO01031483">
    <property type="protein sequence ID" value="CAE0479269.1"/>
    <property type="molecule type" value="Transcribed_RNA"/>
</dbReference>
<keyword evidence="2" id="KW-0812">Transmembrane</keyword>
<organism evidence="4">
    <name type="scientific">Chaetoceros debilis</name>
    <dbReference type="NCBI Taxonomy" id="122233"/>
    <lineage>
        <taxon>Eukaryota</taxon>
        <taxon>Sar</taxon>
        <taxon>Stramenopiles</taxon>
        <taxon>Ochrophyta</taxon>
        <taxon>Bacillariophyta</taxon>
        <taxon>Coscinodiscophyceae</taxon>
        <taxon>Chaetocerotophycidae</taxon>
        <taxon>Chaetocerotales</taxon>
        <taxon>Chaetocerotaceae</taxon>
        <taxon>Chaetoceros</taxon>
    </lineage>
</organism>
<sequence>MTRQTYTYTLSMSVTICLCLCSLLTTCIPSVDAFVPTRTRTRTFKSKSSFASPALRTQRWMKDEDEDVDTKKQNQKLGKPINLPSLQSMDAGPMFGTCRSVTGVEEDYAAFNENVENYNSQEEMEMEGMNVMKDFNGGDDDGNTNVMSGDSSRPSFFGLEPKDEALRQKDGSMNVSESGLPLFTSIVVLGWTCYGIYIALFTDQL</sequence>
<name>A0A7S3QJA6_9STRA</name>
<keyword evidence="2" id="KW-0472">Membrane</keyword>
<keyword evidence="3" id="KW-0732">Signal</keyword>
<feature type="chain" id="PRO_5031187906" evidence="3">
    <location>
        <begin position="34"/>
        <end position="205"/>
    </location>
</feature>
<evidence type="ECO:0000256" key="3">
    <source>
        <dbReference type="SAM" id="SignalP"/>
    </source>
</evidence>
<feature type="signal peptide" evidence="3">
    <location>
        <begin position="1"/>
        <end position="33"/>
    </location>
</feature>
<evidence type="ECO:0000256" key="2">
    <source>
        <dbReference type="SAM" id="Phobius"/>
    </source>
</evidence>
<accession>A0A7S3QJA6</accession>
<proteinExistence type="predicted"/>
<gene>
    <name evidence="4" type="ORF">CDEB00056_LOCUS24123</name>
</gene>
<feature type="region of interest" description="Disordered" evidence="1">
    <location>
        <begin position="61"/>
        <end position="84"/>
    </location>
</feature>
<protein>
    <submittedName>
        <fullName evidence="4">Uncharacterized protein</fullName>
    </submittedName>
</protein>
<feature type="transmembrane region" description="Helical" evidence="2">
    <location>
        <begin position="182"/>
        <end position="201"/>
    </location>
</feature>
<dbReference type="AlphaFoldDB" id="A0A7S3QJA6"/>
<evidence type="ECO:0000313" key="4">
    <source>
        <dbReference type="EMBL" id="CAE0479269.1"/>
    </source>
</evidence>
<evidence type="ECO:0000256" key="1">
    <source>
        <dbReference type="SAM" id="MobiDB-lite"/>
    </source>
</evidence>
<reference evidence="4" key="1">
    <citation type="submission" date="2021-01" db="EMBL/GenBank/DDBJ databases">
        <authorList>
            <person name="Corre E."/>
            <person name="Pelletier E."/>
            <person name="Niang G."/>
            <person name="Scheremetjew M."/>
            <person name="Finn R."/>
            <person name="Kale V."/>
            <person name="Holt S."/>
            <person name="Cochrane G."/>
            <person name="Meng A."/>
            <person name="Brown T."/>
            <person name="Cohen L."/>
        </authorList>
    </citation>
    <scope>NUCLEOTIDE SEQUENCE</scope>
    <source>
        <strain evidence="4">MM31A-1</strain>
    </source>
</reference>